<keyword evidence="8" id="KW-0732">Signal</keyword>
<protein>
    <submittedName>
        <fullName evidence="10">IP04211p</fullName>
    </submittedName>
</protein>
<dbReference type="SMART" id="SM00100">
    <property type="entry name" value="cNMP"/>
    <property type="match status" value="2"/>
</dbReference>
<feature type="domain" description="Cyclic nucleotide-binding" evidence="9">
    <location>
        <begin position="360"/>
        <end position="482"/>
    </location>
</feature>
<evidence type="ECO:0000259" key="9">
    <source>
        <dbReference type="PROSITE" id="PS50042"/>
    </source>
</evidence>
<feature type="region of interest" description="Disordered" evidence="7">
    <location>
        <begin position="182"/>
        <end position="203"/>
    </location>
</feature>
<dbReference type="PROSITE" id="PS00889">
    <property type="entry name" value="CNMP_BINDING_2"/>
    <property type="match status" value="2"/>
</dbReference>
<feature type="non-terminal residue" evidence="10">
    <location>
        <position position="1"/>
    </location>
</feature>
<dbReference type="InterPro" id="IPR000595">
    <property type="entry name" value="cNMP-bd_dom"/>
</dbReference>
<dbReference type="FunFam" id="2.60.120.10:FF:000013">
    <property type="entry name" value="cAMP-dependent protein kinase type I regulatory subunit"/>
    <property type="match status" value="1"/>
</dbReference>
<keyword evidence="4" id="KW-0677">Repeat</keyword>
<accession>C9QP41</accession>
<feature type="region of interest" description="Disordered" evidence="7">
    <location>
        <begin position="64"/>
        <end position="88"/>
    </location>
</feature>
<dbReference type="InterPro" id="IPR050503">
    <property type="entry name" value="cAMP-dep_PK_reg_su-like"/>
</dbReference>
<evidence type="ECO:0000256" key="4">
    <source>
        <dbReference type="ARBA" id="ARBA00022737"/>
    </source>
</evidence>
<gene>
    <name evidence="10" type="primary">Pka-R1-RO</name>
</gene>
<dbReference type="ExpressionAtlas" id="C9QP41">
    <property type="expression patterns" value="baseline and differential"/>
</dbReference>
<dbReference type="AlphaFoldDB" id="C9QP41"/>
<dbReference type="VEuPathDB" id="VectorBase:FBgn0259243"/>
<keyword evidence="5" id="KW-0547">Nucleotide-binding</keyword>
<dbReference type="EMBL" id="BT099923">
    <property type="protein sequence ID" value="ACX32994.1"/>
    <property type="molecule type" value="mRNA"/>
</dbReference>
<feature type="signal peptide" evidence="8">
    <location>
        <begin position="1"/>
        <end position="25"/>
    </location>
</feature>
<reference evidence="10" key="1">
    <citation type="submission" date="2009-10" db="EMBL/GenBank/DDBJ databases">
        <authorList>
            <person name="Carlson J."/>
            <person name="Booth B."/>
            <person name="Frise E."/>
            <person name="Park S."/>
            <person name="Wan K."/>
            <person name="Yu C."/>
            <person name="Celniker S."/>
        </authorList>
    </citation>
    <scope>NUCLEOTIDE SEQUENCE</scope>
</reference>
<dbReference type="GO" id="GO:0005952">
    <property type="term" value="C:cAMP-dependent protein kinase complex"/>
    <property type="evidence" value="ECO:0007669"/>
    <property type="project" value="InterPro"/>
</dbReference>
<dbReference type="SUPFAM" id="SSF51206">
    <property type="entry name" value="cAMP-binding domain-like"/>
    <property type="match status" value="2"/>
</dbReference>
<evidence type="ECO:0000256" key="2">
    <source>
        <dbReference type="ARBA" id="ARBA00022553"/>
    </source>
</evidence>
<dbReference type="Pfam" id="PF00027">
    <property type="entry name" value="cNMP_binding"/>
    <property type="match status" value="2"/>
</dbReference>
<dbReference type="InterPro" id="IPR018488">
    <property type="entry name" value="cNMP-bd_CS"/>
</dbReference>
<evidence type="ECO:0000256" key="1">
    <source>
        <dbReference type="ARBA" id="ARBA00005753"/>
    </source>
</evidence>
<feature type="domain" description="Cyclic nucleotide-binding" evidence="9">
    <location>
        <begin position="242"/>
        <end position="357"/>
    </location>
</feature>
<dbReference type="GO" id="GO:0007611">
    <property type="term" value="P:learning or memory"/>
    <property type="evidence" value="ECO:0007669"/>
    <property type="project" value="UniProtKB-ARBA"/>
</dbReference>
<dbReference type="PROSITE" id="PS50042">
    <property type="entry name" value="CNMP_BINDING_3"/>
    <property type="match status" value="2"/>
</dbReference>
<keyword evidence="2" id="KW-0597">Phosphoprotein</keyword>
<dbReference type="PANTHER" id="PTHR11635">
    <property type="entry name" value="CAMP-DEPENDENT PROTEIN KINASE REGULATORY CHAIN"/>
    <property type="match status" value="1"/>
</dbReference>
<evidence type="ECO:0000256" key="8">
    <source>
        <dbReference type="SAM" id="SignalP"/>
    </source>
</evidence>
<dbReference type="PROSITE" id="PS00888">
    <property type="entry name" value="CNMP_BINDING_1"/>
    <property type="match status" value="2"/>
</dbReference>
<sequence>AEASCFHLVHSVRLLFICLPPRAMGNQLSVNSIQDAVIDRFRSVALTTDANGAMRIRSFSEGVVATTHHHHQHQQNQQQSPHCSGRGGRILRESSIDGGVAMFDALLRDDHEHRLSLDAVHRMRHVRTSCTTIPEEDAVSDRSLQIHLSTLAREREQELELERQREREEQVKLDASRQVISPDDCEDLSPMPQTAAPPVRRRGGISAEPVTEEDATNYVKKVVPKDYKTMNALSKAIAKNVLFAHLDESERSDIFDAMFPVNHIAGENIIQQGDEGDNFYVIDVGEVDVFVNSELVTTISEGGSFGELALIYGTPRAATVRAKTDVKLWGIDRDSYRRILMGSTIRKRKMYEEFLSRVSILESLDKWERLTVADSLETCSFDDGETIVKQGAAGDDFYIILEGCAVVLQQRSEQGEDPAEVGRLGSSDYFGEIALLLDRPRAATVVARGPLKCVKLDRARFERVLGPCADILKRNITQYNSFVSLSV</sequence>
<dbReference type="OrthoDB" id="417078at2759"/>
<keyword evidence="6" id="KW-0114">cAMP</keyword>
<dbReference type="InterPro" id="IPR018490">
    <property type="entry name" value="cNMP-bd_dom_sf"/>
</dbReference>
<keyword evidence="3" id="KW-0116">cAMP-binding</keyword>
<comment type="similarity">
    <text evidence="1">Belongs to the cAMP-dependent kinase regulatory chain family.</text>
</comment>
<proteinExistence type="evidence at transcript level"/>
<evidence type="ECO:0000256" key="3">
    <source>
        <dbReference type="ARBA" id="ARBA00022566"/>
    </source>
</evidence>
<dbReference type="CDD" id="cd00038">
    <property type="entry name" value="CAP_ED"/>
    <property type="match status" value="2"/>
</dbReference>
<dbReference type="GO" id="GO:0030552">
    <property type="term" value="F:cAMP binding"/>
    <property type="evidence" value="ECO:0007669"/>
    <property type="project" value="UniProtKB-KW"/>
</dbReference>
<evidence type="ECO:0000313" key="10">
    <source>
        <dbReference type="EMBL" id="ACX32994.1"/>
    </source>
</evidence>
<dbReference type="PRINTS" id="PR00103">
    <property type="entry name" value="CAMPKINASE"/>
</dbReference>
<dbReference type="InterPro" id="IPR014710">
    <property type="entry name" value="RmlC-like_jellyroll"/>
</dbReference>
<evidence type="ECO:0000256" key="5">
    <source>
        <dbReference type="ARBA" id="ARBA00022741"/>
    </source>
</evidence>
<feature type="chain" id="PRO_5003001125" evidence="8">
    <location>
        <begin position="26"/>
        <end position="487"/>
    </location>
</feature>
<organism evidence="10">
    <name type="scientific">Drosophila melanogaster</name>
    <name type="common">Fruit fly</name>
    <dbReference type="NCBI Taxonomy" id="7227"/>
    <lineage>
        <taxon>Eukaryota</taxon>
        <taxon>Metazoa</taxon>
        <taxon>Ecdysozoa</taxon>
        <taxon>Arthropoda</taxon>
        <taxon>Hexapoda</taxon>
        <taxon>Insecta</taxon>
        <taxon>Pterygota</taxon>
        <taxon>Neoptera</taxon>
        <taxon>Endopterygota</taxon>
        <taxon>Diptera</taxon>
        <taxon>Brachycera</taxon>
        <taxon>Muscomorpha</taxon>
        <taxon>Ephydroidea</taxon>
        <taxon>Drosophilidae</taxon>
        <taxon>Drosophila</taxon>
        <taxon>Sophophora</taxon>
    </lineage>
</organism>
<evidence type="ECO:0000256" key="6">
    <source>
        <dbReference type="ARBA" id="ARBA00023149"/>
    </source>
</evidence>
<dbReference type="Bgee" id="FBgn0259243">
    <property type="expression patterns" value="Expressed in adult oenocyte (Drosophila) in adult thorax and 279 other cell types or tissues"/>
</dbReference>
<evidence type="ECO:0000256" key="7">
    <source>
        <dbReference type="SAM" id="MobiDB-lite"/>
    </source>
</evidence>
<dbReference type="Gene3D" id="2.60.120.10">
    <property type="entry name" value="Jelly Rolls"/>
    <property type="match status" value="2"/>
</dbReference>
<name>C9QP41_DROME</name>
<dbReference type="FunFam" id="2.60.120.10:FF:000006">
    <property type="entry name" value="cAMP-dependent protein kinase type I-alpha regulatory subunit"/>
    <property type="match status" value="1"/>
</dbReference>
<dbReference type="PANTHER" id="PTHR11635:SF152">
    <property type="entry name" value="CAMP-DEPENDENT PROTEIN KINASE TYPE I REGULATORY SUBUNIT-RELATED"/>
    <property type="match status" value="1"/>
</dbReference>